<dbReference type="EMBL" id="JAZAVK010000007">
    <property type="protein sequence ID" value="KAK7432013.1"/>
    <property type="molecule type" value="Genomic_DNA"/>
</dbReference>
<gene>
    <name evidence="2" type="ORF">QQZ08_001303</name>
</gene>
<evidence type="ECO:0000256" key="1">
    <source>
        <dbReference type="SAM" id="MobiDB-lite"/>
    </source>
</evidence>
<feature type="region of interest" description="Disordered" evidence="1">
    <location>
        <begin position="184"/>
        <end position="254"/>
    </location>
</feature>
<evidence type="ECO:0008006" key="4">
    <source>
        <dbReference type="Google" id="ProtNLM"/>
    </source>
</evidence>
<organism evidence="2 3">
    <name type="scientific">Neonectria magnoliae</name>
    <dbReference type="NCBI Taxonomy" id="2732573"/>
    <lineage>
        <taxon>Eukaryota</taxon>
        <taxon>Fungi</taxon>
        <taxon>Dikarya</taxon>
        <taxon>Ascomycota</taxon>
        <taxon>Pezizomycotina</taxon>
        <taxon>Sordariomycetes</taxon>
        <taxon>Hypocreomycetidae</taxon>
        <taxon>Hypocreales</taxon>
        <taxon>Nectriaceae</taxon>
        <taxon>Neonectria</taxon>
    </lineage>
</organism>
<accession>A0ABR1IEF3</accession>
<dbReference type="Proteomes" id="UP001498421">
    <property type="component" value="Unassembled WGS sequence"/>
</dbReference>
<comment type="caution">
    <text evidence="2">The sequence shown here is derived from an EMBL/GenBank/DDBJ whole genome shotgun (WGS) entry which is preliminary data.</text>
</comment>
<evidence type="ECO:0000313" key="3">
    <source>
        <dbReference type="Proteomes" id="UP001498421"/>
    </source>
</evidence>
<sequence>MPTLDINPSYYLTWAPMLAAARKKLLSTTRMQATGPPGKSSKKRVRKFTPDDRAAHRIFEKSRREAFKERLNASHFRSRRCTTSILTGFQELAGQIPALAGCDPQRLSKHIVVEESITRCQTLHRRCLDALGDIRALIQERDEILAEVNTRRQLEGAPLRALQAVDLHLDGLVELENEAKVPVERGTFRKPETAQAMSCSPGDEGTDRQDHSNDDEAVTSTPQDASQSLMAGSTTSVPIPSIVPPLSLPEPRNEPMPLGLDWGIASDDLIPESYSNPMPPGNLRPTPDASGINEFVTGPFPIPYSASFELLDVENVLPCQGFTFYNADTMAFQLEPRIAPAQFEDVVSIPPGYLPDDERHLGAGIS</sequence>
<protein>
    <recommendedName>
        <fullName evidence="4">BHLH domain-containing protein</fullName>
    </recommendedName>
</protein>
<feature type="compositionally biased region" description="Polar residues" evidence="1">
    <location>
        <begin position="218"/>
        <end position="232"/>
    </location>
</feature>
<feature type="compositionally biased region" description="Basic and acidic residues" evidence="1">
    <location>
        <begin position="205"/>
        <end position="214"/>
    </location>
</feature>
<evidence type="ECO:0000313" key="2">
    <source>
        <dbReference type="EMBL" id="KAK7432013.1"/>
    </source>
</evidence>
<proteinExistence type="predicted"/>
<reference evidence="2 3" key="1">
    <citation type="journal article" date="2025" name="Microbiol. Resour. Announc.">
        <title>Draft genome sequences for Neonectria magnoliae and Neonectria punicea, canker pathogens of Liriodendron tulipifera and Acer saccharum in West Virginia.</title>
        <authorList>
            <person name="Petronek H.M."/>
            <person name="Kasson M.T."/>
            <person name="Metheny A.M."/>
            <person name="Stauder C.M."/>
            <person name="Lovett B."/>
            <person name="Lynch S.C."/>
            <person name="Garnas J.R."/>
            <person name="Kasson L.R."/>
            <person name="Stajich J.E."/>
        </authorList>
    </citation>
    <scope>NUCLEOTIDE SEQUENCE [LARGE SCALE GENOMIC DNA]</scope>
    <source>
        <strain evidence="2 3">NRRL 64651</strain>
    </source>
</reference>
<name>A0ABR1IEF3_9HYPO</name>
<keyword evidence="3" id="KW-1185">Reference proteome</keyword>